<dbReference type="STRING" id="1121476.SAMN02745751_01810"/>
<keyword evidence="1" id="KW-0805">Transcription regulation</keyword>
<dbReference type="PRINTS" id="PR00035">
    <property type="entry name" value="HTHGNTR"/>
</dbReference>
<dbReference type="GO" id="GO:0045892">
    <property type="term" value="P:negative regulation of DNA-templated transcription"/>
    <property type="evidence" value="ECO:0007669"/>
    <property type="project" value="TreeGrafter"/>
</dbReference>
<dbReference type="Pfam" id="PF00392">
    <property type="entry name" value="GntR"/>
    <property type="match status" value="1"/>
</dbReference>
<gene>
    <name evidence="5" type="ORF">SAMN02745751_01810</name>
</gene>
<dbReference type="InterPro" id="IPR050679">
    <property type="entry name" value="Bact_HTH_transcr_reg"/>
</dbReference>
<dbReference type="Proteomes" id="UP000184052">
    <property type="component" value="Unassembled WGS sequence"/>
</dbReference>
<dbReference type="SUPFAM" id="SSF46785">
    <property type="entry name" value="Winged helix' DNA-binding domain"/>
    <property type="match status" value="1"/>
</dbReference>
<keyword evidence="2" id="KW-0238">DNA-binding</keyword>
<keyword evidence="3" id="KW-0804">Transcription</keyword>
<organism evidence="5 6">
    <name type="scientific">Dethiosulfatibacter aminovorans DSM 17477</name>
    <dbReference type="NCBI Taxonomy" id="1121476"/>
    <lineage>
        <taxon>Bacteria</taxon>
        <taxon>Bacillati</taxon>
        <taxon>Bacillota</taxon>
        <taxon>Tissierellia</taxon>
        <taxon>Dethiosulfatibacter</taxon>
    </lineage>
</organism>
<sequence length="238" mass="27739">MAYTPQYVKIKEYIIENIKHGNFKPGEKIPSEKNLGDIFNVSRITATTAIRDLVKEGYVYRIQGKGTFVSEKKIENVRNHNAYGFENNSSLNEDVHETKSVRVIKVGSEFSEKMDLTETEELYEIIRYKLDDGKVNAVEYVYLPLKYYPSLKLREVEIGHIHDLVKDSCFLKQKKAKVYIEPVMLDEEQSEILGLDKEKPVLQLEKTTFSVEDKIIEYSRNIINSDIYKFYMDLDLEA</sequence>
<dbReference type="EMBL" id="FQZL01000011">
    <property type="protein sequence ID" value="SHJ12594.1"/>
    <property type="molecule type" value="Genomic_DNA"/>
</dbReference>
<dbReference type="SUPFAM" id="SSF64288">
    <property type="entry name" value="Chorismate lyase-like"/>
    <property type="match status" value="1"/>
</dbReference>
<dbReference type="RefSeq" id="WP_073049255.1">
    <property type="nucleotide sequence ID" value="NZ_FQZL01000011.1"/>
</dbReference>
<dbReference type="OrthoDB" id="9815017at2"/>
<dbReference type="InterPro" id="IPR011663">
    <property type="entry name" value="UTRA"/>
</dbReference>
<dbReference type="GO" id="GO:0003700">
    <property type="term" value="F:DNA-binding transcription factor activity"/>
    <property type="evidence" value="ECO:0007669"/>
    <property type="project" value="InterPro"/>
</dbReference>
<dbReference type="GO" id="GO:0003677">
    <property type="term" value="F:DNA binding"/>
    <property type="evidence" value="ECO:0007669"/>
    <property type="project" value="UniProtKB-KW"/>
</dbReference>
<dbReference type="InterPro" id="IPR028978">
    <property type="entry name" value="Chorismate_lyase_/UTRA_dom_sf"/>
</dbReference>
<dbReference type="InterPro" id="IPR036390">
    <property type="entry name" value="WH_DNA-bd_sf"/>
</dbReference>
<dbReference type="Gene3D" id="1.10.10.10">
    <property type="entry name" value="Winged helix-like DNA-binding domain superfamily/Winged helix DNA-binding domain"/>
    <property type="match status" value="1"/>
</dbReference>
<dbReference type="CDD" id="cd07377">
    <property type="entry name" value="WHTH_GntR"/>
    <property type="match status" value="1"/>
</dbReference>
<reference evidence="5 6" key="1">
    <citation type="submission" date="2016-11" db="EMBL/GenBank/DDBJ databases">
        <authorList>
            <person name="Jaros S."/>
            <person name="Januszkiewicz K."/>
            <person name="Wedrychowicz H."/>
        </authorList>
    </citation>
    <scope>NUCLEOTIDE SEQUENCE [LARGE SCALE GENOMIC DNA]</scope>
    <source>
        <strain evidence="5 6">DSM 17477</strain>
    </source>
</reference>
<evidence type="ECO:0000256" key="1">
    <source>
        <dbReference type="ARBA" id="ARBA00023015"/>
    </source>
</evidence>
<evidence type="ECO:0000259" key="4">
    <source>
        <dbReference type="PROSITE" id="PS50949"/>
    </source>
</evidence>
<keyword evidence="6" id="KW-1185">Reference proteome</keyword>
<dbReference type="AlphaFoldDB" id="A0A1M6GRJ6"/>
<dbReference type="FunFam" id="1.10.10.10:FF:000079">
    <property type="entry name" value="GntR family transcriptional regulator"/>
    <property type="match status" value="1"/>
</dbReference>
<dbReference type="SMART" id="SM00866">
    <property type="entry name" value="UTRA"/>
    <property type="match status" value="1"/>
</dbReference>
<protein>
    <submittedName>
        <fullName evidence="5">GntR family transcriptional regulator</fullName>
    </submittedName>
</protein>
<accession>A0A1M6GRJ6</accession>
<dbReference type="PANTHER" id="PTHR44846:SF1">
    <property type="entry name" value="MANNOSYL-D-GLYCERATE TRANSPORT_METABOLISM SYSTEM REPRESSOR MNGR-RELATED"/>
    <property type="match status" value="1"/>
</dbReference>
<evidence type="ECO:0000256" key="3">
    <source>
        <dbReference type="ARBA" id="ARBA00023163"/>
    </source>
</evidence>
<dbReference type="Gene3D" id="3.40.1410.10">
    <property type="entry name" value="Chorismate lyase-like"/>
    <property type="match status" value="1"/>
</dbReference>
<dbReference type="InterPro" id="IPR036388">
    <property type="entry name" value="WH-like_DNA-bd_sf"/>
</dbReference>
<evidence type="ECO:0000313" key="5">
    <source>
        <dbReference type="EMBL" id="SHJ12594.1"/>
    </source>
</evidence>
<feature type="domain" description="HTH gntR-type" evidence="4">
    <location>
        <begin position="4"/>
        <end position="72"/>
    </location>
</feature>
<dbReference type="Pfam" id="PF07702">
    <property type="entry name" value="UTRA"/>
    <property type="match status" value="1"/>
</dbReference>
<name>A0A1M6GRJ6_9FIRM</name>
<evidence type="ECO:0000256" key="2">
    <source>
        <dbReference type="ARBA" id="ARBA00023125"/>
    </source>
</evidence>
<dbReference type="SMART" id="SM00345">
    <property type="entry name" value="HTH_GNTR"/>
    <property type="match status" value="1"/>
</dbReference>
<dbReference type="InterPro" id="IPR000524">
    <property type="entry name" value="Tscrpt_reg_HTH_GntR"/>
</dbReference>
<proteinExistence type="predicted"/>
<evidence type="ECO:0000313" key="6">
    <source>
        <dbReference type="Proteomes" id="UP000184052"/>
    </source>
</evidence>
<dbReference type="PANTHER" id="PTHR44846">
    <property type="entry name" value="MANNOSYL-D-GLYCERATE TRANSPORT/METABOLISM SYSTEM REPRESSOR MNGR-RELATED"/>
    <property type="match status" value="1"/>
</dbReference>
<dbReference type="PROSITE" id="PS50949">
    <property type="entry name" value="HTH_GNTR"/>
    <property type="match status" value="1"/>
</dbReference>